<dbReference type="SUPFAM" id="SSF56300">
    <property type="entry name" value="Metallo-dependent phosphatases"/>
    <property type="match status" value="1"/>
</dbReference>
<dbReference type="GO" id="GO:0008758">
    <property type="term" value="F:UDP-2,3-diacylglucosamine hydrolase activity"/>
    <property type="evidence" value="ECO:0007669"/>
    <property type="project" value="TreeGrafter"/>
</dbReference>
<dbReference type="Pfam" id="PF00149">
    <property type="entry name" value="Metallophos"/>
    <property type="match status" value="1"/>
</dbReference>
<dbReference type="GO" id="GO:0009245">
    <property type="term" value="P:lipid A biosynthetic process"/>
    <property type="evidence" value="ECO:0007669"/>
    <property type="project" value="TreeGrafter"/>
</dbReference>
<dbReference type="InterPro" id="IPR004843">
    <property type="entry name" value="Calcineurin-like_PHP"/>
</dbReference>
<feature type="domain" description="Calcineurin-like phosphoesterase" evidence="1">
    <location>
        <begin position="60"/>
        <end position="263"/>
    </location>
</feature>
<dbReference type="InterPro" id="IPR051158">
    <property type="entry name" value="Metallophosphoesterase_sf"/>
</dbReference>
<dbReference type="EMBL" id="CP159989">
    <property type="protein sequence ID" value="XCP83289.1"/>
    <property type="molecule type" value="Genomic_DNA"/>
</dbReference>
<dbReference type="Gene3D" id="3.60.21.10">
    <property type="match status" value="1"/>
</dbReference>
<dbReference type="GO" id="GO:0016020">
    <property type="term" value="C:membrane"/>
    <property type="evidence" value="ECO:0007669"/>
    <property type="project" value="GOC"/>
</dbReference>
<evidence type="ECO:0000259" key="1">
    <source>
        <dbReference type="Pfam" id="PF00149"/>
    </source>
</evidence>
<sequence>MTALPHPSSSRSRRRGAARALGSLAALGAGALGYALLEARLPVLRRFSAPVLADGEEPITILHLADLHLTDRTEARVAWVRGLAAERPDVVISTGDHLSFASGLEPLQRALEPFVGLPGAFVLGDHDYYSSVFKLPTRYLRRDPRTADAAGAREQLVELPWREVIALQASGGWADLTNARGALTVRGRRVDLVGVDDPHAERDSYPVPDDGSDGAASAALLPPILDRSGRALRLGLAHAPYQRVLDAMTDDGVALALAGHTHGGQLCLPGFGALVTNCDLDRRRVTQRLSQWPGRIGDPSAAGDMYLHVSAGLGTSPYTPVRVACRPEATLLTLVPAR</sequence>
<protein>
    <submittedName>
        <fullName evidence="2">Metallophosphoesterase</fullName>
    </submittedName>
</protein>
<dbReference type="InterPro" id="IPR029052">
    <property type="entry name" value="Metallo-depent_PP-like"/>
</dbReference>
<gene>
    <name evidence="2" type="ORF">ABXS69_01350</name>
</gene>
<reference evidence="2" key="1">
    <citation type="submission" date="2024-05" db="EMBL/GenBank/DDBJ databases">
        <title>Draft genome assemblies of 36 bacteria isolated from hibernating arctic ground squirrels.</title>
        <authorList>
            <person name="McKee H."/>
            <person name="Mullen L."/>
            <person name="Drown D.M."/>
            <person name="Duddleston K.N."/>
        </authorList>
    </citation>
    <scope>NUCLEOTIDE SEQUENCE</scope>
    <source>
        <strain evidence="2">AR004</strain>
    </source>
</reference>
<dbReference type="PANTHER" id="PTHR31302">
    <property type="entry name" value="TRANSMEMBRANE PROTEIN WITH METALLOPHOSPHOESTERASE DOMAIN-RELATED"/>
    <property type="match status" value="1"/>
</dbReference>
<dbReference type="AlphaFoldDB" id="A0AAU8N8F7"/>
<accession>A0AAU8N8F7</accession>
<proteinExistence type="predicted"/>
<name>A0AAU8N8F7_9ACTO</name>
<dbReference type="PANTHER" id="PTHR31302:SF20">
    <property type="entry name" value="CONSERVED PROTEIN"/>
    <property type="match status" value="1"/>
</dbReference>
<evidence type="ECO:0000313" key="2">
    <source>
        <dbReference type="EMBL" id="XCP83289.1"/>
    </source>
</evidence>
<organism evidence="2">
    <name type="scientific">Actinomyces timonensis</name>
    <dbReference type="NCBI Taxonomy" id="1288391"/>
    <lineage>
        <taxon>Bacteria</taxon>
        <taxon>Bacillati</taxon>
        <taxon>Actinomycetota</taxon>
        <taxon>Actinomycetes</taxon>
        <taxon>Actinomycetales</taxon>
        <taxon>Actinomycetaceae</taxon>
        <taxon>Actinomyces</taxon>
    </lineage>
</organism>